<evidence type="ECO:0000313" key="1">
    <source>
        <dbReference type="EMBL" id="MFB9678812.1"/>
    </source>
</evidence>
<dbReference type="Gene3D" id="3.20.20.80">
    <property type="entry name" value="Glycosidases"/>
    <property type="match status" value="1"/>
</dbReference>
<comment type="caution">
    <text evidence="1">The sequence shown here is derived from an EMBL/GenBank/DDBJ whole genome shotgun (WGS) entry which is preliminary data.</text>
</comment>
<gene>
    <name evidence="1" type="ORF">ACFFRH_25305</name>
</gene>
<dbReference type="RefSeq" id="WP_386159980.1">
    <property type="nucleotide sequence ID" value="NZ_JBHMBS010000012.1"/>
</dbReference>
<reference evidence="1 2" key="1">
    <citation type="submission" date="2024-09" db="EMBL/GenBank/DDBJ databases">
        <authorList>
            <person name="Sun Q."/>
            <person name="Mori K."/>
        </authorList>
    </citation>
    <scope>NUCLEOTIDE SEQUENCE [LARGE SCALE GENOMIC DNA]</scope>
    <source>
        <strain evidence="1 2">JCM 3028</strain>
    </source>
</reference>
<proteinExistence type="predicted"/>
<accession>A0ABV5TIG5</accession>
<evidence type="ECO:0008006" key="3">
    <source>
        <dbReference type="Google" id="ProtNLM"/>
    </source>
</evidence>
<name>A0ABV5TIG5_9ACTN</name>
<dbReference type="EMBL" id="JBHMBS010000012">
    <property type="protein sequence ID" value="MFB9678812.1"/>
    <property type="molecule type" value="Genomic_DNA"/>
</dbReference>
<keyword evidence="2" id="KW-1185">Reference proteome</keyword>
<dbReference type="SUPFAM" id="SSF51445">
    <property type="entry name" value="(Trans)glycosidases"/>
    <property type="match status" value="1"/>
</dbReference>
<evidence type="ECO:0000313" key="2">
    <source>
        <dbReference type="Proteomes" id="UP001589610"/>
    </source>
</evidence>
<dbReference type="Proteomes" id="UP001589610">
    <property type="component" value="Unassembled WGS sequence"/>
</dbReference>
<organism evidence="1 2">
    <name type="scientific">Streptosporangium vulgare</name>
    <dbReference type="NCBI Taxonomy" id="46190"/>
    <lineage>
        <taxon>Bacteria</taxon>
        <taxon>Bacillati</taxon>
        <taxon>Actinomycetota</taxon>
        <taxon>Actinomycetes</taxon>
        <taxon>Streptosporangiales</taxon>
        <taxon>Streptosporangiaceae</taxon>
        <taxon>Streptosporangium</taxon>
    </lineage>
</organism>
<protein>
    <recommendedName>
        <fullName evidence="3">Abortive infection protein</fullName>
    </recommendedName>
</protein>
<dbReference type="InterPro" id="IPR017853">
    <property type="entry name" value="GH"/>
</dbReference>
<sequence>MRRVRVMRGKGITYDTGFIDTGLIDAGPSTREPFDPDLVKREMRVIREDLHCNAVRITGGDPDRLEIAAIHAADAGLEVWFSPFTCDLTTGELLTFLADCAERAERLRRRGAEVVLVTGAELTLFTKGFLPGDTLADRLALLAEPHRLREVMPRVPALLDDFLAKAVNVVRDRFGGRVTYAALPSEQIDWTPFDFVSADAYTSIEVADRYTEAIRSLVALGKPVAITEFGCTTHRGAADLGARGMFMVEWDGARAIGLKGDYVRDETEQVTYLRDSLDVFTAEGVDTAFWCTFASYNLPHRDDPREDFDMASYGLVKVLEDRPGHTYPDMPWEPKAAFDALAECYRS</sequence>